<name>A0ACB7ZQ43_9AGAM</name>
<organism evidence="1 2">
    <name type="scientific">Hygrophoropsis aurantiaca</name>
    <dbReference type="NCBI Taxonomy" id="72124"/>
    <lineage>
        <taxon>Eukaryota</taxon>
        <taxon>Fungi</taxon>
        <taxon>Dikarya</taxon>
        <taxon>Basidiomycota</taxon>
        <taxon>Agaricomycotina</taxon>
        <taxon>Agaricomycetes</taxon>
        <taxon>Agaricomycetidae</taxon>
        <taxon>Boletales</taxon>
        <taxon>Coniophorineae</taxon>
        <taxon>Hygrophoropsidaceae</taxon>
        <taxon>Hygrophoropsis</taxon>
    </lineage>
</organism>
<sequence length="228" mass="25765">QLCDSVARHMSSIPWAGEIHGFSQFEPILTLATYLSSDWLSDAHIDQQLDLLRHDLSRQMEITGCEVVRTSFFRKLLSVFLKRSERDTYSGGNQSCRQLWSVGEELSSGNCSRICGVVNINDSHWIALAIDFVGSTVYQGDSMGNIPYPELGAAVDWWIFMHAKRAFQHMKLAISRQQDMVSCGVFALNAVAHYVLPNSNPVLQHKDVDEARLSFFVRVVDRSLDLVR</sequence>
<evidence type="ECO:0000313" key="1">
    <source>
        <dbReference type="EMBL" id="KAH7903291.1"/>
    </source>
</evidence>
<protein>
    <submittedName>
        <fullName evidence="1">Uncharacterized protein</fullName>
    </submittedName>
</protein>
<dbReference type="EMBL" id="MU269071">
    <property type="protein sequence ID" value="KAH7903291.1"/>
    <property type="molecule type" value="Genomic_DNA"/>
</dbReference>
<dbReference type="Proteomes" id="UP000790377">
    <property type="component" value="Unassembled WGS sequence"/>
</dbReference>
<accession>A0ACB7ZQ43</accession>
<feature type="non-terminal residue" evidence="1">
    <location>
        <position position="228"/>
    </location>
</feature>
<feature type="non-terminal residue" evidence="1">
    <location>
        <position position="1"/>
    </location>
</feature>
<keyword evidence="2" id="KW-1185">Reference proteome</keyword>
<reference evidence="1" key="1">
    <citation type="journal article" date="2021" name="New Phytol.">
        <title>Evolutionary innovations through gain and loss of genes in the ectomycorrhizal Boletales.</title>
        <authorList>
            <person name="Wu G."/>
            <person name="Miyauchi S."/>
            <person name="Morin E."/>
            <person name="Kuo A."/>
            <person name="Drula E."/>
            <person name="Varga T."/>
            <person name="Kohler A."/>
            <person name="Feng B."/>
            <person name="Cao Y."/>
            <person name="Lipzen A."/>
            <person name="Daum C."/>
            <person name="Hundley H."/>
            <person name="Pangilinan J."/>
            <person name="Johnson J."/>
            <person name="Barry K."/>
            <person name="LaButti K."/>
            <person name="Ng V."/>
            <person name="Ahrendt S."/>
            <person name="Min B."/>
            <person name="Choi I.G."/>
            <person name="Park H."/>
            <person name="Plett J.M."/>
            <person name="Magnuson J."/>
            <person name="Spatafora J.W."/>
            <person name="Nagy L.G."/>
            <person name="Henrissat B."/>
            <person name="Grigoriev I.V."/>
            <person name="Yang Z.L."/>
            <person name="Xu J."/>
            <person name="Martin F.M."/>
        </authorList>
    </citation>
    <scope>NUCLEOTIDE SEQUENCE</scope>
    <source>
        <strain evidence="1">ATCC 28755</strain>
    </source>
</reference>
<comment type="caution">
    <text evidence="1">The sequence shown here is derived from an EMBL/GenBank/DDBJ whole genome shotgun (WGS) entry which is preliminary data.</text>
</comment>
<gene>
    <name evidence="1" type="ORF">BJ138DRAFT_977415</name>
</gene>
<proteinExistence type="predicted"/>
<evidence type="ECO:0000313" key="2">
    <source>
        <dbReference type="Proteomes" id="UP000790377"/>
    </source>
</evidence>